<sequence length="257" mass="29662">MERIKAARLARRREQLRVCQARFRKKQRDLKLQKQQHQKKELQQLRNTIQCLKLERQSLKLRGKFKPSPFNVVSEVLHFIDTTLHSPWRVANPEVMKSHTDTRRSLALLQTVLTPDVAMGELRGFDVLMEQLQRYSQFFGEPQIQLDRIETLTPGVLRATTTLSLTITETTLHLVLRQAEKARLRLLNERLRCSCSINFLFDGETGRVERLEPCIDFIPPLLRILKDMGGVTNLLENALLTPEGVLGESASNRKSAE</sequence>
<dbReference type="EMBL" id="JAGDFL010000427">
    <property type="protein sequence ID" value="KAG7388823.1"/>
    <property type="molecule type" value="Genomic_DNA"/>
</dbReference>
<accession>A0A8T1W9R0</accession>
<keyword evidence="1" id="KW-0175">Coiled coil</keyword>
<protein>
    <recommendedName>
        <fullName evidence="4">Bzip transcription factor</fullName>
    </recommendedName>
</protein>
<gene>
    <name evidence="2" type="ORF">PHYBOEH_007685</name>
</gene>
<dbReference type="Proteomes" id="UP000693981">
    <property type="component" value="Unassembled WGS sequence"/>
</dbReference>
<evidence type="ECO:0000256" key="1">
    <source>
        <dbReference type="SAM" id="Coils"/>
    </source>
</evidence>
<organism evidence="2 3">
    <name type="scientific">Phytophthora boehmeriae</name>
    <dbReference type="NCBI Taxonomy" id="109152"/>
    <lineage>
        <taxon>Eukaryota</taxon>
        <taxon>Sar</taxon>
        <taxon>Stramenopiles</taxon>
        <taxon>Oomycota</taxon>
        <taxon>Peronosporomycetes</taxon>
        <taxon>Peronosporales</taxon>
        <taxon>Peronosporaceae</taxon>
        <taxon>Phytophthora</taxon>
    </lineage>
</organism>
<proteinExistence type="predicted"/>
<keyword evidence="3" id="KW-1185">Reference proteome</keyword>
<reference evidence="2" key="1">
    <citation type="submission" date="2021-02" db="EMBL/GenBank/DDBJ databases">
        <authorList>
            <person name="Palmer J.M."/>
        </authorList>
    </citation>
    <scope>NUCLEOTIDE SEQUENCE</scope>
    <source>
        <strain evidence="2">SCRP23</strain>
    </source>
</reference>
<name>A0A8T1W9R0_9STRA</name>
<dbReference type="AlphaFoldDB" id="A0A8T1W9R0"/>
<feature type="coiled-coil region" evidence="1">
    <location>
        <begin position="35"/>
        <end position="62"/>
    </location>
</feature>
<evidence type="ECO:0000313" key="3">
    <source>
        <dbReference type="Proteomes" id="UP000693981"/>
    </source>
</evidence>
<dbReference type="OrthoDB" id="114589at2759"/>
<comment type="caution">
    <text evidence="2">The sequence shown here is derived from an EMBL/GenBank/DDBJ whole genome shotgun (WGS) entry which is preliminary data.</text>
</comment>
<evidence type="ECO:0008006" key="4">
    <source>
        <dbReference type="Google" id="ProtNLM"/>
    </source>
</evidence>
<evidence type="ECO:0000313" key="2">
    <source>
        <dbReference type="EMBL" id="KAG7388823.1"/>
    </source>
</evidence>